<reference evidence="2" key="1">
    <citation type="journal article" date="2019" name="Sci. Rep.">
        <title>Draft genome of Tanacetum cinerariifolium, the natural source of mosquito coil.</title>
        <authorList>
            <person name="Yamashiro T."/>
            <person name="Shiraishi A."/>
            <person name="Satake H."/>
            <person name="Nakayama K."/>
        </authorList>
    </citation>
    <scope>NUCLEOTIDE SEQUENCE</scope>
</reference>
<protein>
    <submittedName>
        <fullName evidence="2">Uncharacterized protein</fullName>
    </submittedName>
</protein>
<dbReference type="EMBL" id="BKCJ010211005">
    <property type="protein sequence ID" value="GEY80137.1"/>
    <property type="molecule type" value="Genomic_DNA"/>
</dbReference>
<organism evidence="2">
    <name type="scientific">Tanacetum cinerariifolium</name>
    <name type="common">Dalmatian daisy</name>
    <name type="synonym">Chrysanthemum cinerariifolium</name>
    <dbReference type="NCBI Taxonomy" id="118510"/>
    <lineage>
        <taxon>Eukaryota</taxon>
        <taxon>Viridiplantae</taxon>
        <taxon>Streptophyta</taxon>
        <taxon>Embryophyta</taxon>
        <taxon>Tracheophyta</taxon>
        <taxon>Spermatophyta</taxon>
        <taxon>Magnoliopsida</taxon>
        <taxon>eudicotyledons</taxon>
        <taxon>Gunneridae</taxon>
        <taxon>Pentapetalae</taxon>
        <taxon>asterids</taxon>
        <taxon>campanulids</taxon>
        <taxon>Asterales</taxon>
        <taxon>Asteraceae</taxon>
        <taxon>Asteroideae</taxon>
        <taxon>Anthemideae</taxon>
        <taxon>Anthemidinae</taxon>
        <taxon>Tanacetum</taxon>
    </lineage>
</organism>
<name>A0A699HUS0_TANCI</name>
<proteinExistence type="predicted"/>
<evidence type="ECO:0000256" key="1">
    <source>
        <dbReference type="SAM" id="MobiDB-lite"/>
    </source>
</evidence>
<sequence length="148" mass="16507">MSTSATHNEIMEAGGKDRRPTETKLETYFSVNDNIKKRIDAKSEAVHIILTGIDNDIYLTVDACVNAKEMHLGNSHHRMVNHLSRTTIANFLSSIKTIYHPPTSTKRQQAATRSKGKEIARTPSPLLESKNEVISDEDDTPRDKGSSM</sequence>
<feature type="compositionally biased region" description="Polar residues" evidence="1">
    <location>
        <begin position="99"/>
        <end position="112"/>
    </location>
</feature>
<accession>A0A699HUS0</accession>
<dbReference type="AlphaFoldDB" id="A0A699HUS0"/>
<evidence type="ECO:0000313" key="2">
    <source>
        <dbReference type="EMBL" id="GEY80137.1"/>
    </source>
</evidence>
<feature type="region of interest" description="Disordered" evidence="1">
    <location>
        <begin position="99"/>
        <end position="148"/>
    </location>
</feature>
<gene>
    <name evidence="2" type="ORF">Tci_452111</name>
</gene>
<feature type="region of interest" description="Disordered" evidence="1">
    <location>
        <begin position="1"/>
        <end position="21"/>
    </location>
</feature>
<comment type="caution">
    <text evidence="2">The sequence shown here is derived from an EMBL/GenBank/DDBJ whole genome shotgun (WGS) entry which is preliminary data.</text>
</comment>